<evidence type="ECO:0000313" key="1">
    <source>
        <dbReference type="EMBL" id="GBM01029.1"/>
    </source>
</evidence>
<comment type="caution">
    <text evidence="1">The sequence shown here is derived from an EMBL/GenBank/DDBJ whole genome shotgun (WGS) entry which is preliminary data.</text>
</comment>
<keyword evidence="2" id="KW-1185">Reference proteome</keyword>
<feature type="non-terminal residue" evidence="1">
    <location>
        <position position="48"/>
    </location>
</feature>
<dbReference type="AlphaFoldDB" id="A0A4Y2C9N1"/>
<name>A0A4Y2C9N1_ARAVE</name>
<evidence type="ECO:0000313" key="2">
    <source>
        <dbReference type="Proteomes" id="UP000499080"/>
    </source>
</evidence>
<proteinExistence type="predicted"/>
<dbReference type="EMBL" id="BGPR01238396">
    <property type="protein sequence ID" value="GBM01029.1"/>
    <property type="molecule type" value="Genomic_DNA"/>
</dbReference>
<dbReference type="Proteomes" id="UP000499080">
    <property type="component" value="Unassembled WGS sequence"/>
</dbReference>
<gene>
    <name evidence="1" type="ORF">AVEN_274666_1</name>
</gene>
<reference evidence="1 2" key="1">
    <citation type="journal article" date="2019" name="Sci. Rep.">
        <title>Orb-weaving spider Araneus ventricosus genome elucidates the spidroin gene catalogue.</title>
        <authorList>
            <person name="Kono N."/>
            <person name="Nakamura H."/>
            <person name="Ohtoshi R."/>
            <person name="Moran D.A.P."/>
            <person name="Shinohara A."/>
            <person name="Yoshida Y."/>
            <person name="Fujiwara M."/>
            <person name="Mori M."/>
            <person name="Tomita M."/>
            <person name="Arakawa K."/>
        </authorList>
    </citation>
    <scope>NUCLEOTIDE SEQUENCE [LARGE SCALE GENOMIC DNA]</scope>
</reference>
<organism evidence="1 2">
    <name type="scientific">Araneus ventricosus</name>
    <name type="common">Orbweaver spider</name>
    <name type="synonym">Epeira ventricosa</name>
    <dbReference type="NCBI Taxonomy" id="182803"/>
    <lineage>
        <taxon>Eukaryota</taxon>
        <taxon>Metazoa</taxon>
        <taxon>Ecdysozoa</taxon>
        <taxon>Arthropoda</taxon>
        <taxon>Chelicerata</taxon>
        <taxon>Arachnida</taxon>
        <taxon>Araneae</taxon>
        <taxon>Araneomorphae</taxon>
        <taxon>Entelegynae</taxon>
        <taxon>Araneoidea</taxon>
        <taxon>Araneidae</taxon>
        <taxon>Araneus</taxon>
    </lineage>
</organism>
<protein>
    <submittedName>
        <fullName evidence="1">Uncharacterized protein</fullName>
    </submittedName>
</protein>
<sequence>MVGLKEGIATGIDPENILRCVNNVTNKIPNGLPSPKLYLGATGGMRLL</sequence>
<accession>A0A4Y2C9N1</accession>